<keyword evidence="7" id="KW-1185">Reference proteome</keyword>
<dbReference type="Pfam" id="PF01734">
    <property type="entry name" value="Patatin"/>
    <property type="match status" value="1"/>
</dbReference>
<feature type="active site" description="Nucleophile" evidence="4">
    <location>
        <position position="42"/>
    </location>
</feature>
<evidence type="ECO:0000256" key="2">
    <source>
        <dbReference type="ARBA" id="ARBA00022963"/>
    </source>
</evidence>
<evidence type="ECO:0000256" key="1">
    <source>
        <dbReference type="ARBA" id="ARBA00022801"/>
    </source>
</evidence>
<evidence type="ECO:0000259" key="5">
    <source>
        <dbReference type="PROSITE" id="PS51635"/>
    </source>
</evidence>
<keyword evidence="1 4" id="KW-0378">Hydrolase</keyword>
<dbReference type="EMBL" id="AVCK01000014">
    <property type="protein sequence ID" value="KFN46643.1"/>
    <property type="molecule type" value="Genomic_DNA"/>
</dbReference>
<dbReference type="PANTHER" id="PTHR14226">
    <property type="entry name" value="NEUROPATHY TARGET ESTERASE/SWISS CHEESE D.MELANOGASTER"/>
    <property type="match status" value="1"/>
</dbReference>
<accession>A0A091B204</accession>
<dbReference type="GO" id="GO:0016787">
    <property type="term" value="F:hydrolase activity"/>
    <property type="evidence" value="ECO:0007669"/>
    <property type="project" value="UniProtKB-UniRule"/>
</dbReference>
<dbReference type="RefSeq" id="WP_052575192.1">
    <property type="nucleotide sequence ID" value="NZ_AVCK01000014.1"/>
</dbReference>
<dbReference type="InterPro" id="IPR050301">
    <property type="entry name" value="NTE"/>
</dbReference>
<dbReference type="SUPFAM" id="SSF52151">
    <property type="entry name" value="FabD/lysophospholipase-like"/>
    <property type="match status" value="1"/>
</dbReference>
<reference evidence="6 7" key="1">
    <citation type="submission" date="2013-09" db="EMBL/GenBank/DDBJ databases">
        <title>Genome sequencing of Arenimonas metalli.</title>
        <authorList>
            <person name="Chen F."/>
            <person name="Wang G."/>
        </authorList>
    </citation>
    <scope>NUCLEOTIDE SEQUENCE [LARGE SCALE GENOMIC DNA]</scope>
    <source>
        <strain evidence="6 7">CF5-1</strain>
    </source>
</reference>
<evidence type="ECO:0000256" key="3">
    <source>
        <dbReference type="ARBA" id="ARBA00023098"/>
    </source>
</evidence>
<feature type="short sequence motif" description="GXSXG" evidence="4">
    <location>
        <begin position="40"/>
        <end position="44"/>
    </location>
</feature>
<evidence type="ECO:0000313" key="7">
    <source>
        <dbReference type="Proteomes" id="UP000029393"/>
    </source>
</evidence>
<dbReference type="GO" id="GO:0016042">
    <property type="term" value="P:lipid catabolic process"/>
    <property type="evidence" value="ECO:0007669"/>
    <property type="project" value="UniProtKB-UniRule"/>
</dbReference>
<gene>
    <name evidence="6" type="ORF">N787_09590</name>
</gene>
<dbReference type="PROSITE" id="PS51635">
    <property type="entry name" value="PNPLA"/>
    <property type="match status" value="1"/>
</dbReference>
<evidence type="ECO:0000313" key="6">
    <source>
        <dbReference type="EMBL" id="KFN46643.1"/>
    </source>
</evidence>
<dbReference type="Proteomes" id="UP000029393">
    <property type="component" value="Unassembled WGS sequence"/>
</dbReference>
<dbReference type="STRING" id="1384056.N787_09590"/>
<feature type="short sequence motif" description="DGA/G" evidence="4">
    <location>
        <begin position="156"/>
        <end position="158"/>
    </location>
</feature>
<dbReference type="InterPro" id="IPR002641">
    <property type="entry name" value="PNPLA_dom"/>
</dbReference>
<protein>
    <recommendedName>
        <fullName evidence="5">PNPLA domain-containing protein</fullName>
    </recommendedName>
</protein>
<proteinExistence type="predicted"/>
<comment type="caution">
    <text evidence="4">Lacks conserved residue(s) required for the propagation of feature annotation.</text>
</comment>
<sequence length="310" mass="33368">MAPGKNVALVLGAGGARGIAHVGVIQALEARGYRIAGIAGSSMGSLVGGIYAAGRLNEYSEWARGLERGDVLRLLDFAFGYPGLIRGDRVIGALRELVGEHLIEELPIPYVAVATDLVRQREVWLTRGKLFDAIRASIAIPMVFTPHVFDGRELVDGGLLSPVPIAATRAMRADRVIAVDVNGPVSWLNPGLEPRHEELEAGHGIDESVEALDEDGPATLRERMAAIWEGLAKPGNGAPKPEKSRGVMDLMSRSLDTMQAHMSRVQLAQDPPDLLIQISRETATFYEFWRAADLVEKGREAAEKALDAAG</sequence>
<dbReference type="Gene3D" id="3.40.1090.10">
    <property type="entry name" value="Cytosolic phospholipase A2 catalytic domain"/>
    <property type="match status" value="2"/>
</dbReference>
<feature type="active site" description="Proton acceptor" evidence="4">
    <location>
        <position position="156"/>
    </location>
</feature>
<feature type="non-terminal residue" evidence="6">
    <location>
        <position position="310"/>
    </location>
</feature>
<dbReference type="eggNOG" id="COG1752">
    <property type="taxonomic scope" value="Bacteria"/>
</dbReference>
<evidence type="ECO:0000256" key="4">
    <source>
        <dbReference type="PROSITE-ProRule" id="PRU01161"/>
    </source>
</evidence>
<comment type="caution">
    <text evidence="6">The sequence shown here is derived from an EMBL/GenBank/DDBJ whole genome shotgun (WGS) entry which is preliminary data.</text>
</comment>
<feature type="domain" description="PNPLA" evidence="5">
    <location>
        <begin position="9"/>
        <end position="169"/>
    </location>
</feature>
<organism evidence="6 7">
    <name type="scientific">Arenimonas metalli CF5-1</name>
    <dbReference type="NCBI Taxonomy" id="1384056"/>
    <lineage>
        <taxon>Bacteria</taxon>
        <taxon>Pseudomonadati</taxon>
        <taxon>Pseudomonadota</taxon>
        <taxon>Gammaproteobacteria</taxon>
        <taxon>Lysobacterales</taxon>
        <taxon>Lysobacteraceae</taxon>
        <taxon>Arenimonas</taxon>
    </lineage>
</organism>
<keyword evidence="2 4" id="KW-0442">Lipid degradation</keyword>
<dbReference type="InterPro" id="IPR016035">
    <property type="entry name" value="Acyl_Trfase/lysoPLipase"/>
</dbReference>
<dbReference type="AlphaFoldDB" id="A0A091B204"/>
<name>A0A091B204_9GAMM</name>
<dbReference type="PANTHER" id="PTHR14226:SF76">
    <property type="entry name" value="NTE FAMILY PROTEIN RSSA"/>
    <property type="match status" value="1"/>
</dbReference>
<keyword evidence="3 4" id="KW-0443">Lipid metabolism</keyword>